<dbReference type="OrthoDB" id="241541at2"/>
<reference evidence="4 5" key="1">
    <citation type="submission" date="2018-02" db="EMBL/GenBank/DDBJ databases">
        <title>Comparative genomes isolates from brazilian mangrove.</title>
        <authorList>
            <person name="Araujo J.E."/>
            <person name="Taketani R.G."/>
            <person name="Silva M.C.P."/>
            <person name="Loureco M.V."/>
            <person name="Andreote F.D."/>
        </authorList>
    </citation>
    <scope>NUCLEOTIDE SEQUENCE [LARGE SCALE GENOMIC DNA]</scope>
    <source>
        <strain evidence="2 5">NAP PRIS-MGV</strain>
        <strain evidence="3 4">Nap-Phe MGV</strain>
    </source>
</reference>
<feature type="domain" description="DUF1559" evidence="1">
    <location>
        <begin position="30"/>
        <end position="324"/>
    </location>
</feature>
<dbReference type="Gene3D" id="3.30.700.10">
    <property type="entry name" value="Glycoprotein, Type 4 Pilin"/>
    <property type="match status" value="1"/>
</dbReference>
<dbReference type="InterPro" id="IPR012902">
    <property type="entry name" value="N_methyl_site"/>
</dbReference>
<gene>
    <name evidence="3" type="ORF">C5Y93_03970</name>
    <name evidence="2" type="ORF">C5Y98_31280</name>
</gene>
<evidence type="ECO:0000313" key="4">
    <source>
        <dbReference type="Proteomes" id="UP000237819"/>
    </source>
</evidence>
<evidence type="ECO:0000313" key="2">
    <source>
        <dbReference type="EMBL" id="PQO26327.1"/>
    </source>
</evidence>
<protein>
    <submittedName>
        <fullName evidence="3">Prepilin-type cleavage/methylation domain-containing protein</fullName>
    </submittedName>
</protein>
<dbReference type="AlphaFoldDB" id="A0A2S8GRZ2"/>
<proteinExistence type="predicted"/>
<dbReference type="SUPFAM" id="SSF54523">
    <property type="entry name" value="Pili subunits"/>
    <property type="match status" value="1"/>
</dbReference>
<dbReference type="Proteomes" id="UP000237819">
    <property type="component" value="Unassembled WGS sequence"/>
</dbReference>
<dbReference type="NCBIfam" id="TIGR02532">
    <property type="entry name" value="IV_pilin_GFxxxE"/>
    <property type="match status" value="1"/>
</dbReference>
<dbReference type="PANTHER" id="PTHR30093:SF2">
    <property type="entry name" value="TYPE II SECRETION SYSTEM PROTEIN H"/>
    <property type="match status" value="1"/>
</dbReference>
<dbReference type="Proteomes" id="UP000239388">
    <property type="component" value="Unassembled WGS sequence"/>
</dbReference>
<dbReference type="InterPro" id="IPR011453">
    <property type="entry name" value="DUF1559"/>
</dbReference>
<dbReference type="InterPro" id="IPR027558">
    <property type="entry name" value="Pre_pil_HX9DG_C"/>
</dbReference>
<dbReference type="InterPro" id="IPR045584">
    <property type="entry name" value="Pilin-like"/>
</dbReference>
<evidence type="ECO:0000313" key="3">
    <source>
        <dbReference type="EMBL" id="PQO47207.1"/>
    </source>
</evidence>
<dbReference type="RefSeq" id="WP_105334095.1">
    <property type="nucleotide sequence ID" value="NZ_PUHZ01000005.1"/>
</dbReference>
<accession>A0A2S8GRZ2</accession>
<dbReference type="EMBL" id="PUIB01000032">
    <property type="protein sequence ID" value="PQO26327.1"/>
    <property type="molecule type" value="Genomic_DNA"/>
</dbReference>
<organism evidence="3 4">
    <name type="scientific">Blastopirellula marina</name>
    <dbReference type="NCBI Taxonomy" id="124"/>
    <lineage>
        <taxon>Bacteria</taxon>
        <taxon>Pseudomonadati</taxon>
        <taxon>Planctomycetota</taxon>
        <taxon>Planctomycetia</taxon>
        <taxon>Pirellulales</taxon>
        <taxon>Pirellulaceae</taxon>
        <taxon>Blastopirellula</taxon>
    </lineage>
</organism>
<dbReference type="Pfam" id="PF07963">
    <property type="entry name" value="N_methyl"/>
    <property type="match status" value="1"/>
</dbReference>
<sequence>MKRHAFTLVELLVVIAIIGVLIALLLPAVQQAREAARRMQCTNNLKQLGLALHNYHDTFGAMPARQGGTTGASGAYYEHNAERLSGLVGMLPFLEYGNLYDQIKSPQTFAGRSWNPYGGAPWYADYALWRTKVAAFRCPSDGAESNENTEIGYTNYGFSIGDTPRRSHHNVSSGMFGAKTWFKFGAVTDGLSNTLAFAERTIGVDKEKILGGGIVLAADAWPGSVSDSNANQVTAAVCAAKAGGNKRYLSGLTTYNWSGRRWSDGANPYAAITTILAPNSPSCTSDGSWDGSAAVLSANSFHPGGANGLLGDGSVHFYTETIDTGNLSTIPLGSGPSPFGVWGAIGTKSGGEASASL</sequence>
<name>A0A2S8GRZ2_9BACT</name>
<dbReference type="Pfam" id="PF07596">
    <property type="entry name" value="SBP_bac_10"/>
    <property type="match status" value="1"/>
</dbReference>
<dbReference type="NCBIfam" id="TIGR04294">
    <property type="entry name" value="pre_pil_HX9DG"/>
    <property type="match status" value="1"/>
</dbReference>
<dbReference type="PANTHER" id="PTHR30093">
    <property type="entry name" value="GENERAL SECRETION PATHWAY PROTEIN G"/>
    <property type="match status" value="1"/>
</dbReference>
<evidence type="ECO:0000259" key="1">
    <source>
        <dbReference type="Pfam" id="PF07596"/>
    </source>
</evidence>
<comment type="caution">
    <text evidence="3">The sequence shown here is derived from an EMBL/GenBank/DDBJ whole genome shotgun (WGS) entry which is preliminary data.</text>
</comment>
<evidence type="ECO:0000313" key="5">
    <source>
        <dbReference type="Proteomes" id="UP000239388"/>
    </source>
</evidence>
<dbReference type="EMBL" id="PUHZ01000005">
    <property type="protein sequence ID" value="PQO47207.1"/>
    <property type="molecule type" value="Genomic_DNA"/>
</dbReference>